<feature type="chain" id="PRO_5022121355" description="Lysozyme inhibitor LprI-like N-terminal domain-containing protein" evidence="1">
    <location>
        <begin position="20"/>
        <end position="144"/>
    </location>
</feature>
<dbReference type="EMBL" id="AP019827">
    <property type="protein sequence ID" value="BBM40010.1"/>
    <property type="molecule type" value="Genomic_DNA"/>
</dbReference>
<accession>A0A510JL08</accession>
<dbReference type="Pfam" id="PF07007">
    <property type="entry name" value="LprI"/>
    <property type="match status" value="1"/>
</dbReference>
<reference evidence="3 4" key="1">
    <citation type="submission" date="2019-07" db="EMBL/GenBank/DDBJ databases">
        <title>Complete Genome Sequence of Leptotrichia shahii Strain JCM 16776.</title>
        <authorList>
            <person name="Watanabe S."/>
            <person name="Cui L."/>
        </authorList>
    </citation>
    <scope>NUCLEOTIDE SEQUENCE [LARGE SCALE GENOMIC DNA]</scope>
    <source>
        <strain evidence="3 4">JCM16776</strain>
    </source>
</reference>
<gene>
    <name evidence="3" type="ORF">JCM16776_0213</name>
</gene>
<name>A0A510JL08_9FUSO</name>
<dbReference type="OrthoDB" id="8538052at2"/>
<keyword evidence="1" id="KW-0732">Signal</keyword>
<dbReference type="Proteomes" id="UP000322617">
    <property type="component" value="Chromosome"/>
</dbReference>
<evidence type="ECO:0000313" key="3">
    <source>
        <dbReference type="EMBL" id="BBM40010.1"/>
    </source>
</evidence>
<evidence type="ECO:0000313" key="4">
    <source>
        <dbReference type="Proteomes" id="UP000322617"/>
    </source>
</evidence>
<dbReference type="InterPro" id="IPR009739">
    <property type="entry name" value="LprI-like_N"/>
</dbReference>
<keyword evidence="4" id="KW-1185">Reference proteome</keyword>
<dbReference type="PANTHER" id="PTHR39176">
    <property type="entry name" value="PERIPLASMIC PROTEIN-RELATED"/>
    <property type="match status" value="1"/>
</dbReference>
<dbReference type="PANTHER" id="PTHR39176:SF1">
    <property type="entry name" value="PERIPLASMIC PROTEIN"/>
    <property type="match status" value="1"/>
</dbReference>
<feature type="signal peptide" evidence="1">
    <location>
        <begin position="1"/>
        <end position="19"/>
    </location>
</feature>
<evidence type="ECO:0000259" key="2">
    <source>
        <dbReference type="Pfam" id="PF07007"/>
    </source>
</evidence>
<sequence>MKKLIIVVVSLMITISSFAGYTNDMINRMETKEKSVEESFGGSNVEMKEAAVVVFKGWDEELNKVYELLMSKLSKKEQLKLRNEERAWIKRKEKMAKETADKFCGTVNGEKLCGTAYGLEYTQSLIKLTKERAIELSKRYEKLK</sequence>
<dbReference type="Gene3D" id="1.20.1270.180">
    <property type="match status" value="1"/>
</dbReference>
<dbReference type="AlphaFoldDB" id="A0A510JL08"/>
<dbReference type="RefSeq" id="WP_018451321.1">
    <property type="nucleotide sequence ID" value="NZ_AP019827.1"/>
</dbReference>
<proteinExistence type="predicted"/>
<protein>
    <recommendedName>
        <fullName evidence="2">Lysozyme inhibitor LprI-like N-terminal domain-containing protein</fullName>
    </recommendedName>
</protein>
<organism evidence="3 4">
    <name type="scientific">Leptotrichia shahii</name>
    <dbReference type="NCBI Taxonomy" id="157691"/>
    <lineage>
        <taxon>Bacteria</taxon>
        <taxon>Fusobacteriati</taxon>
        <taxon>Fusobacteriota</taxon>
        <taxon>Fusobacteriia</taxon>
        <taxon>Fusobacteriales</taxon>
        <taxon>Leptotrichiaceae</taxon>
        <taxon>Leptotrichia</taxon>
    </lineage>
</organism>
<dbReference type="STRING" id="1122172.GCA_000373045_01709"/>
<feature type="domain" description="Lysozyme inhibitor LprI-like N-terminal" evidence="2">
    <location>
        <begin position="43"/>
        <end position="136"/>
    </location>
</feature>
<dbReference type="KEGG" id="lsz:JCM16776_0213"/>
<evidence type="ECO:0000256" key="1">
    <source>
        <dbReference type="SAM" id="SignalP"/>
    </source>
</evidence>